<feature type="transmembrane region" description="Helical" evidence="1">
    <location>
        <begin position="148"/>
        <end position="169"/>
    </location>
</feature>
<feature type="transmembrane region" description="Helical" evidence="1">
    <location>
        <begin position="119"/>
        <end position="136"/>
    </location>
</feature>
<evidence type="ECO:0000256" key="1">
    <source>
        <dbReference type="SAM" id="Phobius"/>
    </source>
</evidence>
<organism evidence="3 4">
    <name type="scientific">Herbiconiux daphne</name>
    <dbReference type="NCBI Taxonomy" id="2970914"/>
    <lineage>
        <taxon>Bacteria</taxon>
        <taxon>Bacillati</taxon>
        <taxon>Actinomycetota</taxon>
        <taxon>Actinomycetes</taxon>
        <taxon>Micrococcales</taxon>
        <taxon>Microbacteriaceae</taxon>
        <taxon>Herbiconiux</taxon>
    </lineage>
</organism>
<sequence length="190" mass="19847">MAKPQPASWGACQADATMLTLALNAAFAALLAALALVGVICAFEPSPAHRGRIAALALIWLAAVLFMTLRPGTGLGVRLYLTPLVVDGPGSAVDAVLNVFVFVPLGLLLALAAVRFRTVLLGALALSLIIEVTQYVSDVGRTADINDIITNVTGACFGWALATAIHLLARRAAARRGLREPERVASVIRL</sequence>
<keyword evidence="4" id="KW-1185">Reference proteome</keyword>
<dbReference type="PANTHER" id="PTHR36834">
    <property type="entry name" value="MEMBRANE PROTEIN-RELATED"/>
    <property type="match status" value="1"/>
</dbReference>
<proteinExistence type="predicted"/>
<evidence type="ECO:0000313" key="3">
    <source>
        <dbReference type="EMBL" id="MCS5734420.1"/>
    </source>
</evidence>
<dbReference type="Proteomes" id="UP001165586">
    <property type="component" value="Unassembled WGS sequence"/>
</dbReference>
<comment type="caution">
    <text evidence="3">The sequence shown here is derived from an EMBL/GenBank/DDBJ whole genome shotgun (WGS) entry which is preliminary data.</text>
</comment>
<dbReference type="InterPro" id="IPR006976">
    <property type="entry name" value="VanZ-like"/>
</dbReference>
<feature type="transmembrane region" description="Helical" evidence="1">
    <location>
        <begin position="92"/>
        <end position="112"/>
    </location>
</feature>
<keyword evidence="1" id="KW-0472">Membrane</keyword>
<evidence type="ECO:0000259" key="2">
    <source>
        <dbReference type="Pfam" id="PF04892"/>
    </source>
</evidence>
<feature type="domain" description="VanZ-like" evidence="2">
    <location>
        <begin position="34"/>
        <end position="164"/>
    </location>
</feature>
<keyword evidence="1" id="KW-0812">Transmembrane</keyword>
<name>A0ABT2H3C2_9MICO</name>
<gene>
    <name evidence="3" type="ORF">N1032_11795</name>
</gene>
<dbReference type="Pfam" id="PF04892">
    <property type="entry name" value="VanZ"/>
    <property type="match status" value="1"/>
</dbReference>
<reference evidence="3" key="1">
    <citation type="submission" date="2022-08" db="EMBL/GenBank/DDBJ databases">
        <authorList>
            <person name="Deng Y."/>
            <person name="Han X.-F."/>
            <person name="Zhang Y.-Q."/>
        </authorList>
    </citation>
    <scope>NUCLEOTIDE SEQUENCE</scope>
    <source>
        <strain evidence="3">CPCC 203386</strain>
    </source>
</reference>
<feature type="transmembrane region" description="Helical" evidence="1">
    <location>
        <begin position="20"/>
        <end position="41"/>
    </location>
</feature>
<evidence type="ECO:0000313" key="4">
    <source>
        <dbReference type="Proteomes" id="UP001165586"/>
    </source>
</evidence>
<feature type="transmembrane region" description="Helical" evidence="1">
    <location>
        <begin position="53"/>
        <end position="72"/>
    </location>
</feature>
<dbReference type="EMBL" id="JANLCJ010000004">
    <property type="protein sequence ID" value="MCS5734420.1"/>
    <property type="molecule type" value="Genomic_DNA"/>
</dbReference>
<dbReference type="PANTHER" id="PTHR36834:SF1">
    <property type="entry name" value="INTEGRAL MEMBRANE PROTEIN"/>
    <property type="match status" value="1"/>
</dbReference>
<protein>
    <submittedName>
        <fullName evidence="3">VanZ family protein</fullName>
    </submittedName>
</protein>
<dbReference type="InterPro" id="IPR053150">
    <property type="entry name" value="Teicoplanin_resist-assoc"/>
</dbReference>
<accession>A0ABT2H3C2</accession>
<dbReference type="RefSeq" id="WP_259539285.1">
    <property type="nucleotide sequence ID" value="NZ_JANLCJ010000004.1"/>
</dbReference>
<keyword evidence="1" id="KW-1133">Transmembrane helix</keyword>